<keyword evidence="3" id="KW-1185">Reference proteome</keyword>
<protein>
    <recommendedName>
        <fullName evidence="4">Secreted protein</fullName>
    </recommendedName>
</protein>
<feature type="signal peptide" evidence="1">
    <location>
        <begin position="1"/>
        <end position="16"/>
    </location>
</feature>
<organism evidence="2 3">
    <name type="scientific">Armillaria borealis</name>
    <dbReference type="NCBI Taxonomy" id="47425"/>
    <lineage>
        <taxon>Eukaryota</taxon>
        <taxon>Fungi</taxon>
        <taxon>Dikarya</taxon>
        <taxon>Basidiomycota</taxon>
        <taxon>Agaricomycotina</taxon>
        <taxon>Agaricomycetes</taxon>
        <taxon>Agaricomycetidae</taxon>
        <taxon>Agaricales</taxon>
        <taxon>Marasmiineae</taxon>
        <taxon>Physalacriaceae</taxon>
        <taxon>Armillaria</taxon>
    </lineage>
</organism>
<feature type="chain" id="PRO_5041402086" description="Secreted protein" evidence="1">
    <location>
        <begin position="17"/>
        <end position="72"/>
    </location>
</feature>
<accession>A0AA39IV86</accession>
<evidence type="ECO:0008006" key="4">
    <source>
        <dbReference type="Google" id="ProtNLM"/>
    </source>
</evidence>
<dbReference type="EMBL" id="JAUEPT010000124">
    <property type="protein sequence ID" value="KAK0431063.1"/>
    <property type="molecule type" value="Genomic_DNA"/>
</dbReference>
<dbReference type="Proteomes" id="UP001175226">
    <property type="component" value="Unassembled WGS sequence"/>
</dbReference>
<comment type="caution">
    <text evidence="2">The sequence shown here is derived from an EMBL/GenBank/DDBJ whole genome shotgun (WGS) entry which is preliminary data.</text>
</comment>
<reference evidence="2" key="1">
    <citation type="submission" date="2023-06" db="EMBL/GenBank/DDBJ databases">
        <authorList>
            <consortium name="Lawrence Berkeley National Laboratory"/>
            <person name="Ahrendt S."/>
            <person name="Sahu N."/>
            <person name="Indic B."/>
            <person name="Wong-Bajracharya J."/>
            <person name="Merenyi Z."/>
            <person name="Ke H.-M."/>
            <person name="Monk M."/>
            <person name="Kocsube S."/>
            <person name="Drula E."/>
            <person name="Lipzen A."/>
            <person name="Balint B."/>
            <person name="Henrissat B."/>
            <person name="Andreopoulos B."/>
            <person name="Martin F.M."/>
            <person name="Harder C.B."/>
            <person name="Rigling D."/>
            <person name="Ford K.L."/>
            <person name="Foster G.D."/>
            <person name="Pangilinan J."/>
            <person name="Papanicolaou A."/>
            <person name="Barry K."/>
            <person name="LaButti K."/>
            <person name="Viragh M."/>
            <person name="Koriabine M."/>
            <person name="Yan M."/>
            <person name="Riley R."/>
            <person name="Champramary S."/>
            <person name="Plett K.L."/>
            <person name="Tsai I.J."/>
            <person name="Slot J."/>
            <person name="Sipos G."/>
            <person name="Plett J."/>
            <person name="Nagy L.G."/>
            <person name="Grigoriev I.V."/>
        </authorList>
    </citation>
    <scope>NUCLEOTIDE SEQUENCE</scope>
    <source>
        <strain evidence="2">FPL87.14</strain>
    </source>
</reference>
<proteinExistence type="predicted"/>
<feature type="non-terminal residue" evidence="2">
    <location>
        <position position="1"/>
    </location>
</feature>
<sequence>MISVHGLSLSYSLLSAFRLFFFHPLRTTCKYRYRQQAIQYVSSIMIIRGTTQINNETQSAPNKTLSQCSLEL</sequence>
<name>A0AA39IV86_9AGAR</name>
<evidence type="ECO:0000313" key="2">
    <source>
        <dbReference type="EMBL" id="KAK0431063.1"/>
    </source>
</evidence>
<feature type="non-terminal residue" evidence="2">
    <location>
        <position position="72"/>
    </location>
</feature>
<dbReference type="AlphaFoldDB" id="A0AA39IV86"/>
<gene>
    <name evidence="2" type="ORF">EV421DRAFT_1855350</name>
</gene>
<keyword evidence="1" id="KW-0732">Signal</keyword>
<evidence type="ECO:0000256" key="1">
    <source>
        <dbReference type="SAM" id="SignalP"/>
    </source>
</evidence>
<evidence type="ECO:0000313" key="3">
    <source>
        <dbReference type="Proteomes" id="UP001175226"/>
    </source>
</evidence>